<feature type="compositionally biased region" description="Acidic residues" evidence="2">
    <location>
        <begin position="237"/>
        <end position="255"/>
    </location>
</feature>
<keyword evidence="4" id="KW-1185">Reference proteome</keyword>
<accession>A0AAN7YV71</accession>
<dbReference type="Proteomes" id="UP001344447">
    <property type="component" value="Unassembled WGS sequence"/>
</dbReference>
<dbReference type="PANTHER" id="PTHR13245">
    <property type="entry name" value="RRP15-LIKE PROTEIN"/>
    <property type="match status" value="1"/>
</dbReference>
<dbReference type="GO" id="GO:0000470">
    <property type="term" value="P:maturation of LSU-rRNA"/>
    <property type="evidence" value="ECO:0007669"/>
    <property type="project" value="TreeGrafter"/>
</dbReference>
<evidence type="ECO:0000256" key="1">
    <source>
        <dbReference type="ARBA" id="ARBA00007462"/>
    </source>
</evidence>
<dbReference type="PANTHER" id="PTHR13245:SF14">
    <property type="entry name" value="RRP15-LIKE PROTEIN"/>
    <property type="match status" value="1"/>
</dbReference>
<dbReference type="AlphaFoldDB" id="A0AAN7YV71"/>
<dbReference type="InterPro" id="IPR012459">
    <property type="entry name" value="Rrp15"/>
</dbReference>
<comment type="caution">
    <text evidence="3">The sequence shown here is derived from an EMBL/GenBank/DDBJ whole genome shotgun (WGS) entry which is preliminary data.</text>
</comment>
<gene>
    <name evidence="3" type="ORF">RB653_009968</name>
</gene>
<evidence type="ECO:0000256" key="2">
    <source>
        <dbReference type="SAM" id="MobiDB-lite"/>
    </source>
</evidence>
<name>A0AAN7YV71_9MYCE</name>
<dbReference type="Pfam" id="PF07890">
    <property type="entry name" value="Rrp15p"/>
    <property type="match status" value="1"/>
</dbReference>
<dbReference type="GO" id="GO:0030687">
    <property type="term" value="C:preribosome, large subunit precursor"/>
    <property type="evidence" value="ECO:0007669"/>
    <property type="project" value="TreeGrafter"/>
</dbReference>
<feature type="compositionally biased region" description="Basic and acidic residues" evidence="2">
    <location>
        <begin position="95"/>
        <end position="104"/>
    </location>
</feature>
<proteinExistence type="inferred from homology"/>
<feature type="compositionally biased region" description="Acidic residues" evidence="2">
    <location>
        <begin position="55"/>
        <end position="81"/>
    </location>
</feature>
<feature type="compositionally biased region" description="Basic and acidic residues" evidence="2">
    <location>
        <begin position="144"/>
        <end position="159"/>
    </location>
</feature>
<evidence type="ECO:0000313" key="3">
    <source>
        <dbReference type="EMBL" id="KAK5574715.1"/>
    </source>
</evidence>
<feature type="compositionally biased region" description="Basic and acidic residues" evidence="2">
    <location>
        <begin position="1"/>
        <end position="11"/>
    </location>
</feature>
<evidence type="ECO:0000313" key="4">
    <source>
        <dbReference type="Proteomes" id="UP001344447"/>
    </source>
</evidence>
<organism evidence="3 4">
    <name type="scientific">Dictyostelium firmibasis</name>
    <dbReference type="NCBI Taxonomy" id="79012"/>
    <lineage>
        <taxon>Eukaryota</taxon>
        <taxon>Amoebozoa</taxon>
        <taxon>Evosea</taxon>
        <taxon>Eumycetozoa</taxon>
        <taxon>Dictyostelia</taxon>
        <taxon>Dictyosteliales</taxon>
        <taxon>Dictyosteliaceae</taxon>
        <taxon>Dictyostelium</taxon>
    </lineage>
</organism>
<comment type="similarity">
    <text evidence="1">Belongs to the RRP15 family.</text>
</comment>
<feature type="region of interest" description="Disordered" evidence="2">
    <location>
        <begin position="220"/>
        <end position="258"/>
    </location>
</feature>
<dbReference type="EMBL" id="JAVFKY010000006">
    <property type="protein sequence ID" value="KAK5574715.1"/>
    <property type="molecule type" value="Genomic_DNA"/>
</dbReference>
<feature type="compositionally biased region" description="Basic residues" evidence="2">
    <location>
        <begin position="23"/>
        <end position="34"/>
    </location>
</feature>
<evidence type="ECO:0008006" key="5">
    <source>
        <dbReference type="Google" id="ProtNLM"/>
    </source>
</evidence>
<feature type="compositionally biased region" description="Polar residues" evidence="2">
    <location>
        <begin position="220"/>
        <end position="229"/>
    </location>
</feature>
<feature type="region of interest" description="Disordered" evidence="2">
    <location>
        <begin position="1"/>
        <end position="159"/>
    </location>
</feature>
<protein>
    <recommendedName>
        <fullName evidence="5">RRP15-like protein</fullName>
    </recommendedName>
</protein>
<reference evidence="3 4" key="1">
    <citation type="submission" date="2023-11" db="EMBL/GenBank/DDBJ databases">
        <title>Dfirmibasis_genome.</title>
        <authorList>
            <person name="Edelbroek B."/>
            <person name="Kjellin J."/>
            <person name="Jerlstrom-Hultqvist J."/>
            <person name="Soderbom F."/>
        </authorList>
    </citation>
    <scope>NUCLEOTIDE SEQUENCE [LARGE SCALE GENOMIC DNA]</scope>
    <source>
        <strain evidence="3 4">TNS-C-14</strain>
    </source>
</reference>
<sequence>MSQIEKIEKDLPTVSFTTNKDSKKYRDKKRKERQVKKEKGIKVNKIKKQVYNSDSENEKDSEDDDDDEFASLSEEEEEEEIVENKKQKTSNEPINRLDQDKEALSNKLSNILAQGTSTKKQKPQTSKSTATPILLKTEQTLNENIKKEKEKKKQEKERQLEKELLQTKDYKPIEVLLTPEERDLMRLAKKGVIKLFNAVTQHQQSGLTASVDQKSKNITKNQFLENLKNTKVKKANEDDDYSDDDYSDDQNDGEQWDVLKDDYLVKNEYDIKEEQD</sequence>
<feature type="compositionally biased region" description="Low complexity" evidence="2">
    <location>
        <begin position="114"/>
        <end position="129"/>
    </location>
</feature>
<dbReference type="GO" id="GO:0000460">
    <property type="term" value="P:maturation of 5.8S rRNA"/>
    <property type="evidence" value="ECO:0007669"/>
    <property type="project" value="TreeGrafter"/>
</dbReference>